<keyword evidence="2 3" id="KW-0732">Signal</keyword>
<dbReference type="InterPro" id="IPR025287">
    <property type="entry name" value="WAK_GUB"/>
</dbReference>
<evidence type="ECO:0000313" key="6">
    <source>
        <dbReference type="Proteomes" id="UP000516437"/>
    </source>
</evidence>
<reference evidence="5 6" key="1">
    <citation type="journal article" date="2019" name="Plant Biotechnol. J.">
        <title>The red bayberry genome and genetic basis of sex determination.</title>
        <authorList>
            <person name="Jia H.M."/>
            <person name="Jia H.J."/>
            <person name="Cai Q.L."/>
            <person name="Wang Y."/>
            <person name="Zhao H.B."/>
            <person name="Yang W.F."/>
            <person name="Wang G.Y."/>
            <person name="Li Y.H."/>
            <person name="Zhan D.L."/>
            <person name="Shen Y.T."/>
            <person name="Niu Q.F."/>
            <person name="Chang L."/>
            <person name="Qiu J."/>
            <person name="Zhao L."/>
            <person name="Xie H.B."/>
            <person name="Fu W.Y."/>
            <person name="Jin J."/>
            <person name="Li X.W."/>
            <person name="Jiao Y."/>
            <person name="Zhou C.C."/>
            <person name="Tu T."/>
            <person name="Chai C.Y."/>
            <person name="Gao J.L."/>
            <person name="Fan L.J."/>
            <person name="van de Weg E."/>
            <person name="Wang J.Y."/>
            <person name="Gao Z.S."/>
        </authorList>
    </citation>
    <scope>NUCLEOTIDE SEQUENCE [LARGE SCALE GENOMIC DNA]</scope>
    <source>
        <tissue evidence="5">Leaves</tissue>
    </source>
</reference>
<evidence type="ECO:0000259" key="4">
    <source>
        <dbReference type="Pfam" id="PF13947"/>
    </source>
</evidence>
<evidence type="ECO:0000256" key="3">
    <source>
        <dbReference type="SAM" id="SignalP"/>
    </source>
</evidence>
<organism evidence="5 6">
    <name type="scientific">Morella rubra</name>
    <name type="common">Chinese bayberry</name>
    <dbReference type="NCBI Taxonomy" id="262757"/>
    <lineage>
        <taxon>Eukaryota</taxon>
        <taxon>Viridiplantae</taxon>
        <taxon>Streptophyta</taxon>
        <taxon>Embryophyta</taxon>
        <taxon>Tracheophyta</taxon>
        <taxon>Spermatophyta</taxon>
        <taxon>Magnoliopsida</taxon>
        <taxon>eudicotyledons</taxon>
        <taxon>Gunneridae</taxon>
        <taxon>Pentapetalae</taxon>
        <taxon>rosids</taxon>
        <taxon>fabids</taxon>
        <taxon>Fagales</taxon>
        <taxon>Myricaceae</taxon>
        <taxon>Morella</taxon>
    </lineage>
</organism>
<evidence type="ECO:0000256" key="2">
    <source>
        <dbReference type="ARBA" id="ARBA00022729"/>
    </source>
</evidence>
<dbReference type="Proteomes" id="UP000516437">
    <property type="component" value="Chromosome 7"/>
</dbReference>
<dbReference type="GO" id="GO:0016020">
    <property type="term" value="C:membrane"/>
    <property type="evidence" value="ECO:0007669"/>
    <property type="project" value="UniProtKB-SubCell"/>
</dbReference>
<sequence>MARAALPFAAALTAVIVLVLVHQSCSAKDRQPCAPSCGNITIRYPFRLKGDPAKCGDHRYNLSCENNQSVLYLDAGKYFVREINYTVYTIRLVDSGIQEDNHSFIPRYFLNSASFRLNDIYSKHYPDITYGGNCEYSGIWTFPIYQRRLWFS</sequence>
<dbReference type="EMBL" id="RXIC02000025">
    <property type="protein sequence ID" value="KAB1206255.1"/>
    <property type="molecule type" value="Genomic_DNA"/>
</dbReference>
<dbReference type="Pfam" id="PF13947">
    <property type="entry name" value="GUB_WAK_bind"/>
    <property type="match status" value="1"/>
</dbReference>
<dbReference type="GO" id="GO:0030247">
    <property type="term" value="F:polysaccharide binding"/>
    <property type="evidence" value="ECO:0007669"/>
    <property type="project" value="InterPro"/>
</dbReference>
<feature type="domain" description="Wall-associated receptor kinase galacturonan-binding" evidence="4">
    <location>
        <begin position="33"/>
        <end position="94"/>
    </location>
</feature>
<keyword evidence="6" id="KW-1185">Reference proteome</keyword>
<feature type="chain" id="PRO_5025418223" description="Wall-associated receptor kinase galacturonan-binding domain-containing protein" evidence="3">
    <location>
        <begin position="28"/>
        <end position="152"/>
    </location>
</feature>
<dbReference type="PANTHER" id="PTHR33138:SF30">
    <property type="entry name" value="LEAF RUST 10 DISEASE-RESISTANCE LOCUS RECEPTOR-LIKE PROTEIN KINASE-LIKE 2.7"/>
    <property type="match status" value="1"/>
</dbReference>
<comment type="caution">
    <text evidence="5">The sequence shown here is derived from an EMBL/GenBank/DDBJ whole genome shotgun (WGS) entry which is preliminary data.</text>
</comment>
<dbReference type="OrthoDB" id="1146903at2759"/>
<comment type="subcellular location">
    <subcellularLocation>
        <location evidence="1">Membrane</location>
        <topology evidence="1">Single-pass membrane protein</topology>
    </subcellularLocation>
</comment>
<dbReference type="AlphaFoldDB" id="A0A6A1V0T8"/>
<feature type="signal peptide" evidence="3">
    <location>
        <begin position="1"/>
        <end position="27"/>
    </location>
</feature>
<proteinExistence type="predicted"/>
<name>A0A6A1V0T8_9ROSI</name>
<accession>A0A6A1V0T8</accession>
<evidence type="ECO:0000256" key="1">
    <source>
        <dbReference type="ARBA" id="ARBA00004167"/>
    </source>
</evidence>
<gene>
    <name evidence="5" type="ORF">CJ030_MR7G014400</name>
</gene>
<evidence type="ECO:0000313" key="5">
    <source>
        <dbReference type="EMBL" id="KAB1206255.1"/>
    </source>
</evidence>
<protein>
    <recommendedName>
        <fullName evidence="4">Wall-associated receptor kinase galacturonan-binding domain-containing protein</fullName>
    </recommendedName>
</protein>
<dbReference type="PANTHER" id="PTHR33138">
    <property type="entry name" value="OS01G0690200 PROTEIN"/>
    <property type="match status" value="1"/>
</dbReference>